<feature type="non-terminal residue" evidence="1">
    <location>
        <position position="440"/>
    </location>
</feature>
<proteinExistence type="predicted"/>
<evidence type="ECO:0000313" key="2">
    <source>
        <dbReference type="Proteomes" id="UP000789366"/>
    </source>
</evidence>
<keyword evidence="2" id="KW-1185">Reference proteome</keyword>
<reference evidence="1" key="1">
    <citation type="submission" date="2021-06" db="EMBL/GenBank/DDBJ databases">
        <authorList>
            <person name="Kallberg Y."/>
            <person name="Tangrot J."/>
            <person name="Rosling A."/>
        </authorList>
    </citation>
    <scope>NUCLEOTIDE SEQUENCE</scope>
    <source>
        <strain evidence="1">28 12/20/2015</strain>
    </source>
</reference>
<protein>
    <submittedName>
        <fullName evidence="1">3408_t:CDS:1</fullName>
    </submittedName>
</protein>
<accession>A0ACA9JYC0</accession>
<dbReference type="EMBL" id="CAJVPW010000093">
    <property type="protein sequence ID" value="CAG8442619.1"/>
    <property type="molecule type" value="Genomic_DNA"/>
</dbReference>
<sequence>MVIIDQVTNIESSIFYVFTAKAITSDAVNAEFSTSYMINIQPNSSYMIDTKTNTLCKNAVYDKATTEEVNNIDLLDVSLKKNMYLRRVLTLMLTATDNQNRQLLRAKYSDATFLDMDLTNAIQYYKVKSKDLKNDALQLLLYLIEKHLEESDWSIEFELDSDNCLTQIFWMTPKQISLWLEYYNVILNNNTSKTNRYQMPLSLFFAVNNNIRSRFVVQALVFDKTVDSYLWILQCTMKAKGVEPMVFVTDADLAMDTGIQTTLCIKEYNNIIKRVLHNNSSLCDLIASVSSEILSAVDYILLKYLTLQILSIECIEMAQCLYFDATLVDLTVIELDNENKNINDQFTEDVYDTKQILLNNQNAAARHFKFGESWSLAWQAIQLAVKCDDNDIKLWLKHFINQKKHLLIQNRESKDSDDSNYSEKENNSAIKNLVITKNKG</sequence>
<organism evidence="1 2">
    <name type="scientific">Cetraspora pellucida</name>
    <dbReference type="NCBI Taxonomy" id="1433469"/>
    <lineage>
        <taxon>Eukaryota</taxon>
        <taxon>Fungi</taxon>
        <taxon>Fungi incertae sedis</taxon>
        <taxon>Mucoromycota</taxon>
        <taxon>Glomeromycotina</taxon>
        <taxon>Glomeromycetes</taxon>
        <taxon>Diversisporales</taxon>
        <taxon>Gigasporaceae</taxon>
        <taxon>Cetraspora</taxon>
    </lineage>
</organism>
<gene>
    <name evidence="1" type="ORF">SPELUC_LOCUS288</name>
</gene>
<evidence type="ECO:0000313" key="1">
    <source>
        <dbReference type="EMBL" id="CAG8442619.1"/>
    </source>
</evidence>
<comment type="caution">
    <text evidence="1">The sequence shown here is derived from an EMBL/GenBank/DDBJ whole genome shotgun (WGS) entry which is preliminary data.</text>
</comment>
<name>A0ACA9JYC0_9GLOM</name>
<dbReference type="Proteomes" id="UP000789366">
    <property type="component" value="Unassembled WGS sequence"/>
</dbReference>